<dbReference type="AlphaFoldDB" id="A0A7S9LID7"/>
<reference evidence="1 2" key="1">
    <citation type="submission" date="2020-11" db="EMBL/GenBank/DDBJ databases">
        <title>Pseudomonas fulva producing VIM-24.</title>
        <authorList>
            <person name="Liu S."/>
        </authorList>
    </citation>
    <scope>NUCLEOTIDE SEQUENCE [LARGE SCALE GENOMIC DNA]</scope>
    <source>
        <strain evidence="1 2">ZDHY414</strain>
    </source>
</reference>
<dbReference type="EMBL" id="CP064946">
    <property type="protein sequence ID" value="QPH49624.1"/>
    <property type="molecule type" value="Genomic_DNA"/>
</dbReference>
<accession>A0A7S9LID7</accession>
<gene>
    <name evidence="1" type="ORF">IZU98_02520</name>
</gene>
<dbReference type="GeneID" id="93440487"/>
<organism evidence="1 2">
    <name type="scientific">Pseudomonas fulva</name>
    <dbReference type="NCBI Taxonomy" id="47880"/>
    <lineage>
        <taxon>Bacteria</taxon>
        <taxon>Pseudomonadati</taxon>
        <taxon>Pseudomonadota</taxon>
        <taxon>Gammaproteobacteria</taxon>
        <taxon>Pseudomonadales</taxon>
        <taxon>Pseudomonadaceae</taxon>
        <taxon>Pseudomonas</taxon>
    </lineage>
</organism>
<proteinExistence type="predicted"/>
<evidence type="ECO:0000313" key="2">
    <source>
        <dbReference type="Proteomes" id="UP000594430"/>
    </source>
</evidence>
<protein>
    <submittedName>
        <fullName evidence="1">Uncharacterized protein</fullName>
    </submittedName>
</protein>
<dbReference type="RefSeq" id="WP_111475499.1">
    <property type="nucleotide sequence ID" value="NZ_BQHM01000006.1"/>
</dbReference>
<dbReference type="Proteomes" id="UP000594430">
    <property type="component" value="Chromosome"/>
</dbReference>
<sequence length="218" mass="23858">MTNTDASSIAGQLVHSSVLVFLPGVCPQARSDILLANAFAQQVAWGDLKDGLEPDWFRNYWRNLAALGFDGKLAPAGRRPGPDRGSLAAQAIEHISQAGSARLGEAANQALEALRRDDKALKLFSAHSIVGTQARVQLLPCAQQSNGFIDMVLLHMDVSMEKSTSDFLFMGASNGISVRDLRLEVIHFNLQGFREDYRRRAEASVARTAERVIRDLVL</sequence>
<name>A0A7S9LID7_9PSED</name>
<evidence type="ECO:0000313" key="1">
    <source>
        <dbReference type="EMBL" id="QPH49624.1"/>
    </source>
</evidence>